<organism evidence="2 3">
    <name type="scientific">Mycobacterium avium (strain 104)</name>
    <dbReference type="NCBI Taxonomy" id="243243"/>
    <lineage>
        <taxon>Bacteria</taxon>
        <taxon>Bacillati</taxon>
        <taxon>Actinomycetota</taxon>
        <taxon>Actinomycetes</taxon>
        <taxon>Mycobacteriales</taxon>
        <taxon>Mycobacteriaceae</taxon>
        <taxon>Mycobacterium</taxon>
        <taxon>Mycobacterium avium complex (MAC)</taxon>
    </lineage>
</organism>
<protein>
    <submittedName>
        <fullName evidence="2">Uncharacterized protein</fullName>
    </submittedName>
</protein>
<feature type="transmembrane region" description="Helical" evidence="1">
    <location>
        <begin position="390"/>
        <end position="412"/>
    </location>
</feature>
<evidence type="ECO:0000313" key="2">
    <source>
        <dbReference type="EMBL" id="ABK67045.1"/>
    </source>
</evidence>
<reference evidence="2 3" key="1">
    <citation type="submission" date="2006-10" db="EMBL/GenBank/DDBJ databases">
        <authorList>
            <person name="Fleischmann R.D."/>
            <person name="Dodson R.J."/>
            <person name="Haft D.H."/>
            <person name="Merkel J.S."/>
            <person name="Nelson W.C."/>
            <person name="Fraser C.M."/>
        </authorList>
    </citation>
    <scope>NUCLEOTIDE SEQUENCE [LARGE SCALE GENOMIC DNA]</scope>
    <source>
        <strain evidence="2 3">104</strain>
    </source>
</reference>
<evidence type="ECO:0000313" key="3">
    <source>
        <dbReference type="Proteomes" id="UP000001574"/>
    </source>
</evidence>
<evidence type="ECO:0000256" key="1">
    <source>
        <dbReference type="SAM" id="Phobius"/>
    </source>
</evidence>
<dbReference type="RefSeq" id="WP_011724522.1">
    <property type="nucleotide sequence ID" value="NC_008595.1"/>
</dbReference>
<feature type="transmembrane region" description="Helical" evidence="1">
    <location>
        <begin position="113"/>
        <end position="131"/>
    </location>
</feature>
<feature type="transmembrane region" description="Helical" evidence="1">
    <location>
        <begin position="207"/>
        <end position="225"/>
    </location>
</feature>
<feature type="transmembrane region" description="Helical" evidence="1">
    <location>
        <begin position="182"/>
        <end position="200"/>
    </location>
</feature>
<feature type="transmembrane region" description="Helical" evidence="1">
    <location>
        <begin position="18"/>
        <end position="41"/>
    </location>
</feature>
<proteinExistence type="predicted"/>
<keyword evidence="1" id="KW-0472">Membrane</keyword>
<keyword evidence="1" id="KW-0812">Transmembrane</keyword>
<dbReference type="KEGG" id="mav:MAV_2000"/>
<feature type="transmembrane region" description="Helical" evidence="1">
    <location>
        <begin position="357"/>
        <end position="378"/>
    </location>
</feature>
<dbReference type="HOGENOM" id="CLU_632859_0_0_11"/>
<gene>
    <name evidence="2" type="ordered locus">MAV_2000</name>
</gene>
<sequence>MVGLGITADPPARRHRRVYVGIGAAIAAWAALVLWCAIRVVPLDVYWMSYYAADYTHGFVRRGLAGELVHLVPGHYFAVGLGVRWMSTAVYLCGLAAVAGVVLAGGPRSQRRLMVAMLIPLLPFGVPFAAFSARPDLFGGTALALFSTALTHARSRALAMGWCALYGGAIAVLTLVHEAIGLQFAFGAVLAIVVLGGGLGSARRLGALVAVTPGVLAAAMVAVLGRHDVAAELCAAVPHRLMPNPFAKVTSPETLLRFVIEGPPSQTDYHDWVCRNVMPNYDNGISDALRAVGQIGALGLTVSLIFGAAAVVATLWGLGELSGVPWHAFVAALHGRMTWVTAGLLLVVPVFLTGYDWTRWLTVVAFDIAIVFLLFASRRAEIDQAPTPRTLRLFIVLVIAFALIPVGAVPGFGGPRMV</sequence>
<dbReference type="Proteomes" id="UP000001574">
    <property type="component" value="Chromosome"/>
</dbReference>
<feature type="transmembrane region" description="Helical" evidence="1">
    <location>
        <begin position="328"/>
        <end position="351"/>
    </location>
</feature>
<feature type="transmembrane region" description="Helical" evidence="1">
    <location>
        <begin position="85"/>
        <end position="106"/>
    </location>
</feature>
<dbReference type="EMBL" id="CP000479">
    <property type="protein sequence ID" value="ABK67045.1"/>
    <property type="molecule type" value="Genomic_DNA"/>
</dbReference>
<feature type="transmembrane region" description="Helical" evidence="1">
    <location>
        <begin position="158"/>
        <end position="176"/>
    </location>
</feature>
<accession>A0A0H2ZXG6</accession>
<dbReference type="AlphaFoldDB" id="A0A0H2ZXG6"/>
<feature type="transmembrane region" description="Helical" evidence="1">
    <location>
        <begin position="295"/>
        <end position="316"/>
    </location>
</feature>
<name>A0A0H2ZXG6_MYCA1</name>
<keyword evidence="1" id="KW-1133">Transmembrane helix</keyword>